<protein>
    <recommendedName>
        <fullName evidence="2">DUF4097 domain-containing protein</fullName>
    </recommendedName>
</protein>
<accession>A0A224WXW0</accession>
<sequence length="428" mass="46662">MGEIATTEQLTRKCDDMNNQKERIMDLMRKGIITESEAIELLEKAGLNQETGASDETTQQTDKEGYQTDSSEAVKQFVNQAGSVIKSLFQSAKKSVDNNVDFSNGFPSLKYGTKKETQTFDGVIKGISVTATSGDVTVVTKDIDKTIVETTYKVYGGVVEETLDEFIRDNVVLELDQGELVVNVKSKRIVIEMTIMLAASQIQDAKFDVVNGIVNIENLIAEDLNVKKVNGDLIVKDGTFKTVAVKAVNGEVRVVADFETADVSNVNGEIVVTATGINAENLKVKNVNGDVKISVPQNIGVVGYLKTTFGKYRTRIALDNPLEITKNGAALIRTATNSLTLDIATNTGSIWLKDGEVASQETTAPVQAEATETVEQAFEQTEQTNQTEQPETVEKAEPTVVPEVDNSKFETISEQKTDDESEVNQSHE</sequence>
<feature type="region of interest" description="Disordered" evidence="1">
    <location>
        <begin position="45"/>
        <end position="65"/>
    </location>
</feature>
<feature type="region of interest" description="Disordered" evidence="1">
    <location>
        <begin position="372"/>
        <end position="428"/>
    </location>
</feature>
<dbReference type="EMBL" id="BEDT01000001">
    <property type="protein sequence ID" value="GAX47019.1"/>
    <property type="molecule type" value="Genomic_DNA"/>
</dbReference>
<evidence type="ECO:0000313" key="3">
    <source>
        <dbReference type="EMBL" id="GAX47019.1"/>
    </source>
</evidence>
<dbReference type="Proteomes" id="UP000218689">
    <property type="component" value="Unassembled WGS sequence"/>
</dbReference>
<evidence type="ECO:0000259" key="2">
    <source>
        <dbReference type="Pfam" id="PF13349"/>
    </source>
</evidence>
<feature type="domain" description="DUF4097" evidence="2">
    <location>
        <begin position="192"/>
        <end position="320"/>
    </location>
</feature>
<feature type="compositionally biased region" description="Low complexity" evidence="1">
    <location>
        <begin position="375"/>
        <end position="390"/>
    </location>
</feature>
<evidence type="ECO:0000256" key="1">
    <source>
        <dbReference type="SAM" id="MobiDB-lite"/>
    </source>
</evidence>
<reference evidence="4" key="1">
    <citation type="submission" date="2017-08" db="EMBL/GenBank/DDBJ databases">
        <title>Draft genome sequence of Lactococcus sp. strain Rs-Y01, isolated from the gut of the lower termite Reticulitermes speratus.</title>
        <authorList>
            <person name="Ohkuma M."/>
            <person name="Yuki M."/>
        </authorList>
    </citation>
    <scope>NUCLEOTIDE SEQUENCE [LARGE SCALE GENOMIC DNA]</scope>
    <source>
        <strain evidence="4">Rs-Y01</strain>
    </source>
</reference>
<feature type="compositionally biased region" description="Polar residues" evidence="1">
    <location>
        <begin position="48"/>
        <end position="60"/>
    </location>
</feature>
<dbReference type="AlphaFoldDB" id="A0A224WXW0"/>
<organism evidence="3 4">
    <name type="scientific">Pseudolactococcus reticulitermitis</name>
    <dbReference type="NCBI Taxonomy" id="2025039"/>
    <lineage>
        <taxon>Bacteria</taxon>
        <taxon>Bacillati</taxon>
        <taxon>Bacillota</taxon>
        <taxon>Bacilli</taxon>
        <taxon>Lactobacillales</taxon>
        <taxon>Streptococcaceae</taxon>
        <taxon>Pseudolactococcus</taxon>
    </lineage>
</organism>
<dbReference type="Pfam" id="PF13349">
    <property type="entry name" value="DUF4097"/>
    <property type="match status" value="1"/>
</dbReference>
<gene>
    <name evidence="3" type="ORF">RsY01_600</name>
</gene>
<dbReference type="InterPro" id="IPR025164">
    <property type="entry name" value="Toastrack_DUF4097"/>
</dbReference>
<keyword evidence="4" id="KW-1185">Reference proteome</keyword>
<name>A0A224WXW0_9LACT</name>
<feature type="compositionally biased region" description="Basic and acidic residues" evidence="1">
    <location>
        <begin position="405"/>
        <end position="418"/>
    </location>
</feature>
<proteinExistence type="predicted"/>
<evidence type="ECO:0000313" key="4">
    <source>
        <dbReference type="Proteomes" id="UP000218689"/>
    </source>
</evidence>
<comment type="caution">
    <text evidence="3">The sequence shown here is derived from an EMBL/GenBank/DDBJ whole genome shotgun (WGS) entry which is preliminary data.</text>
</comment>